<dbReference type="Gene3D" id="1.10.287.2250">
    <property type="match status" value="1"/>
</dbReference>
<dbReference type="GO" id="GO:0008234">
    <property type="term" value="F:cysteine-type peptidase activity"/>
    <property type="evidence" value="ECO:0007669"/>
    <property type="project" value="InterPro"/>
</dbReference>
<keyword evidence="8" id="KW-1185">Reference proteome</keyword>
<sequence>MAFLALALFTLAAAHSGTCPATKKCGEGAEVGLPCCQVNSTKFECCSSSEACIPKVGCRCNLEAQAPLYETYDFAAFCEEFSRAYGAEEIERRRSIFQTNLEKIKAHNSEYQAGLHSWYMAVNDFADWSQEEFKGIRATQTPLQAVTVQLGAKAQANPETMDWRSKGVVTPVKNQGGCGSCWAFSATETVESHFAIASGHLLTLAPQTYVDCVVNTKECGGTGGCEGAIMEEAFNLTISKGIALESDLPYQGVDETCKPYKAAVKAQAYVKLPVNDASSLETALATKGPVSVTVAAGSWQLYGGGIFDGCSKDSDNTLDHGVQAVGYTADSWIVRNSWGPSWGEEGYIRLSRASDSKTFLDKKPADGSACKPYPKTQTVGGECGVLFDTSYPIGLTAGDQELVV</sequence>
<dbReference type="SMART" id="SM00645">
    <property type="entry name" value="Pept_C1"/>
    <property type="match status" value="1"/>
</dbReference>
<dbReference type="Proteomes" id="UP001178507">
    <property type="component" value="Unassembled WGS sequence"/>
</dbReference>
<evidence type="ECO:0000256" key="3">
    <source>
        <dbReference type="ARBA" id="ARBA00023157"/>
    </source>
</evidence>
<organism evidence="7 8">
    <name type="scientific">Effrenium voratum</name>
    <dbReference type="NCBI Taxonomy" id="2562239"/>
    <lineage>
        <taxon>Eukaryota</taxon>
        <taxon>Sar</taxon>
        <taxon>Alveolata</taxon>
        <taxon>Dinophyceae</taxon>
        <taxon>Suessiales</taxon>
        <taxon>Symbiodiniaceae</taxon>
        <taxon>Effrenium</taxon>
    </lineage>
</organism>
<gene>
    <name evidence="7" type="ORF">EVOR1521_LOCUS25830</name>
</gene>
<dbReference type="InterPro" id="IPR013201">
    <property type="entry name" value="Prot_inhib_I29"/>
</dbReference>
<reference evidence="7" key="1">
    <citation type="submission" date="2023-08" db="EMBL/GenBank/DDBJ databases">
        <authorList>
            <person name="Chen Y."/>
            <person name="Shah S."/>
            <person name="Dougan E. K."/>
            <person name="Thang M."/>
            <person name="Chan C."/>
        </authorList>
    </citation>
    <scope>NUCLEOTIDE SEQUENCE</scope>
</reference>
<evidence type="ECO:0000256" key="4">
    <source>
        <dbReference type="SAM" id="SignalP"/>
    </source>
</evidence>
<dbReference type="InterPro" id="IPR000668">
    <property type="entry name" value="Peptidase_C1A_C"/>
</dbReference>
<evidence type="ECO:0008006" key="9">
    <source>
        <dbReference type="Google" id="ProtNLM"/>
    </source>
</evidence>
<evidence type="ECO:0000256" key="1">
    <source>
        <dbReference type="ARBA" id="ARBA00008455"/>
    </source>
</evidence>
<evidence type="ECO:0000259" key="6">
    <source>
        <dbReference type="SMART" id="SM00848"/>
    </source>
</evidence>
<dbReference type="GO" id="GO:0006508">
    <property type="term" value="P:proteolysis"/>
    <property type="evidence" value="ECO:0007669"/>
    <property type="project" value="InterPro"/>
</dbReference>
<dbReference type="AlphaFoldDB" id="A0AA36NGZ1"/>
<dbReference type="PROSITE" id="PS00139">
    <property type="entry name" value="THIOL_PROTEASE_CYS"/>
    <property type="match status" value="1"/>
</dbReference>
<feature type="chain" id="PRO_5041288419" description="Cysteine protease" evidence="4">
    <location>
        <begin position="17"/>
        <end position="404"/>
    </location>
</feature>
<evidence type="ECO:0000256" key="2">
    <source>
        <dbReference type="ARBA" id="ARBA00023145"/>
    </source>
</evidence>
<dbReference type="PANTHER" id="PTHR12411">
    <property type="entry name" value="CYSTEINE PROTEASE FAMILY C1-RELATED"/>
    <property type="match status" value="1"/>
</dbReference>
<evidence type="ECO:0000259" key="5">
    <source>
        <dbReference type="SMART" id="SM00645"/>
    </source>
</evidence>
<accession>A0AA36NGZ1</accession>
<comment type="caution">
    <text evidence="7">The sequence shown here is derived from an EMBL/GenBank/DDBJ whole genome shotgun (WGS) entry which is preliminary data.</text>
</comment>
<dbReference type="Pfam" id="PF00112">
    <property type="entry name" value="Peptidase_C1"/>
    <property type="match status" value="1"/>
</dbReference>
<keyword evidence="3" id="KW-1015">Disulfide bond</keyword>
<dbReference type="Gene3D" id="2.40.50.170">
    <property type="entry name" value="Cysteine proteinases. Chain C"/>
    <property type="match status" value="1"/>
</dbReference>
<dbReference type="FunFam" id="3.90.70.10:FF:000332">
    <property type="entry name" value="Cathepsin L1"/>
    <property type="match status" value="1"/>
</dbReference>
<dbReference type="InterPro" id="IPR000169">
    <property type="entry name" value="Pept_cys_AS"/>
</dbReference>
<feature type="domain" description="Peptidase C1A papain C-terminal" evidence="5">
    <location>
        <begin position="157"/>
        <end position="362"/>
    </location>
</feature>
<evidence type="ECO:0000313" key="7">
    <source>
        <dbReference type="EMBL" id="CAJ1403086.1"/>
    </source>
</evidence>
<dbReference type="EMBL" id="CAUJNA010003480">
    <property type="protein sequence ID" value="CAJ1403086.1"/>
    <property type="molecule type" value="Genomic_DNA"/>
</dbReference>
<feature type="domain" description="Cathepsin propeptide inhibitor" evidence="6">
    <location>
        <begin position="74"/>
        <end position="133"/>
    </location>
</feature>
<keyword evidence="4" id="KW-0732">Signal</keyword>
<comment type="similarity">
    <text evidence="1">Belongs to the peptidase C1 family.</text>
</comment>
<dbReference type="InterPro" id="IPR013128">
    <property type="entry name" value="Peptidase_C1A"/>
</dbReference>
<dbReference type="InterPro" id="IPR038765">
    <property type="entry name" value="Papain-like_cys_pep_sf"/>
</dbReference>
<dbReference type="Pfam" id="PF08246">
    <property type="entry name" value="Inhibitor_I29"/>
    <property type="match status" value="1"/>
</dbReference>
<dbReference type="SMART" id="SM00848">
    <property type="entry name" value="Inhibitor_I29"/>
    <property type="match status" value="1"/>
</dbReference>
<proteinExistence type="inferred from homology"/>
<dbReference type="Gene3D" id="3.90.70.10">
    <property type="entry name" value="Cysteine proteinases"/>
    <property type="match status" value="1"/>
</dbReference>
<feature type="signal peptide" evidence="4">
    <location>
        <begin position="1"/>
        <end position="16"/>
    </location>
</feature>
<dbReference type="CDD" id="cd02248">
    <property type="entry name" value="Peptidase_C1A"/>
    <property type="match status" value="1"/>
</dbReference>
<dbReference type="PRINTS" id="PR00705">
    <property type="entry name" value="PAPAIN"/>
</dbReference>
<protein>
    <recommendedName>
        <fullName evidence="9">Cysteine protease</fullName>
    </recommendedName>
</protein>
<name>A0AA36NGZ1_9DINO</name>
<keyword evidence="2" id="KW-0865">Zymogen</keyword>
<dbReference type="InterPro" id="IPR039417">
    <property type="entry name" value="Peptidase_C1A_papain-like"/>
</dbReference>
<dbReference type="SUPFAM" id="SSF54001">
    <property type="entry name" value="Cysteine proteinases"/>
    <property type="match status" value="1"/>
</dbReference>
<evidence type="ECO:0000313" key="8">
    <source>
        <dbReference type="Proteomes" id="UP001178507"/>
    </source>
</evidence>